<organism evidence="2 3">
    <name type="scientific">Psychromonas ingrahamii (strain DSM 17664 / CCUG 51855 / 37)</name>
    <dbReference type="NCBI Taxonomy" id="357804"/>
    <lineage>
        <taxon>Bacteria</taxon>
        <taxon>Pseudomonadati</taxon>
        <taxon>Pseudomonadota</taxon>
        <taxon>Gammaproteobacteria</taxon>
        <taxon>Alteromonadales</taxon>
        <taxon>Psychromonadaceae</taxon>
        <taxon>Psychromonas</taxon>
    </lineage>
</organism>
<reference evidence="2 3" key="1">
    <citation type="submission" date="2007-01" db="EMBL/GenBank/DDBJ databases">
        <title>Complete sequence of Psychromonas ingrahamii 37.</title>
        <authorList>
            <consortium name="US DOE Joint Genome Institute"/>
            <person name="Copeland A."/>
            <person name="Lucas S."/>
            <person name="Lapidus A."/>
            <person name="Barry K."/>
            <person name="Detter J.C."/>
            <person name="Glavina del Rio T."/>
            <person name="Hammon N."/>
            <person name="Israni S."/>
            <person name="Dalin E."/>
            <person name="Tice H."/>
            <person name="Pitluck S."/>
            <person name="Thompson L.S."/>
            <person name="Brettin T."/>
            <person name="Bruce D."/>
            <person name="Han C."/>
            <person name="Tapia R."/>
            <person name="Schmutz J."/>
            <person name="Larimer F."/>
            <person name="Land M."/>
            <person name="Hauser L."/>
            <person name="Kyrpides N."/>
            <person name="Ivanova N."/>
            <person name="Staley J."/>
            <person name="Richardson P."/>
        </authorList>
    </citation>
    <scope>NUCLEOTIDE SEQUENCE [LARGE SCALE GENOMIC DNA]</scope>
    <source>
        <strain evidence="2 3">37</strain>
    </source>
</reference>
<dbReference type="Proteomes" id="UP000000639">
    <property type="component" value="Chromosome"/>
</dbReference>
<evidence type="ECO:0000256" key="1">
    <source>
        <dbReference type="SAM" id="Phobius"/>
    </source>
</evidence>
<evidence type="ECO:0008006" key="4">
    <source>
        <dbReference type="Google" id="ProtNLM"/>
    </source>
</evidence>
<name>A1SVB7_PSYIN</name>
<keyword evidence="3" id="KW-1185">Reference proteome</keyword>
<dbReference type="OrthoDB" id="5344481at2"/>
<dbReference type="HOGENOM" id="CLU_841033_0_0_6"/>
<dbReference type="RefSeq" id="WP_011769992.1">
    <property type="nucleotide sequence ID" value="NC_008709.1"/>
</dbReference>
<evidence type="ECO:0000313" key="3">
    <source>
        <dbReference type="Proteomes" id="UP000000639"/>
    </source>
</evidence>
<dbReference type="STRING" id="357804.Ping_1637"/>
<keyword evidence="1" id="KW-1133">Transmembrane helix</keyword>
<dbReference type="KEGG" id="pin:Ping_1637"/>
<dbReference type="AlphaFoldDB" id="A1SVB7"/>
<keyword evidence="1" id="KW-0812">Transmembrane</keyword>
<feature type="transmembrane region" description="Helical" evidence="1">
    <location>
        <begin position="7"/>
        <end position="28"/>
    </location>
</feature>
<sequence length="370" mass="43575">MNSKKWIKILLILCVLGVGFISGVNYLVDPIGLNNKVLINNINTKKYSNTLMTTRFKANILGDGNFDTIMLGTSRIGVMNPNIVNKHLNSNAFNLEYPGSNTVIQNKFFKYANHFNDIKYLIYAIDFIAFNENITIKNNFHDFYKLEKEIDNFDEIDDFDLYFNIETFIKSVKIVIKNILNIQQTEVIYLSENGMRDYRNYIEENEKGTFKLDENIKKSISYSFSKNSITSYKSYKFSYEYLEYFKNTIDYCNRNNIKFFVYIPPMYSDAFDAINSVGQFDEFELFKKELVKITDYIDFTGHNKISENKNNYWDYGHLRVETTEQIMARIFNNKSIDLPENSGVLVTKENIDEHLENLRKQVKDYDLEKI</sequence>
<keyword evidence="1" id="KW-0472">Membrane</keyword>
<dbReference type="eggNOG" id="ENOG502Z7SS">
    <property type="taxonomic scope" value="Bacteria"/>
</dbReference>
<gene>
    <name evidence="2" type="ordered locus">Ping_1637</name>
</gene>
<proteinExistence type="predicted"/>
<protein>
    <recommendedName>
        <fullName evidence="4">DUF1574 domain-containing protein</fullName>
    </recommendedName>
</protein>
<accession>A1SVB7</accession>
<dbReference type="EMBL" id="CP000510">
    <property type="protein sequence ID" value="ABM03432.1"/>
    <property type="molecule type" value="Genomic_DNA"/>
</dbReference>
<evidence type="ECO:0000313" key="2">
    <source>
        <dbReference type="EMBL" id="ABM03432.1"/>
    </source>
</evidence>